<keyword evidence="8" id="KW-1185">Reference proteome</keyword>
<dbReference type="EC" id="3.1.26.4" evidence="2"/>
<dbReference type="GO" id="GO:0003676">
    <property type="term" value="F:nucleic acid binding"/>
    <property type="evidence" value="ECO:0007669"/>
    <property type="project" value="InterPro"/>
</dbReference>
<evidence type="ECO:0000256" key="2">
    <source>
        <dbReference type="ARBA" id="ARBA00012180"/>
    </source>
</evidence>
<name>H3BG98_LATCH</name>
<sequence length="688" mass="77498">RQLNKYTPSATPLVTSVPDMMSQLKGTASVYSTLDVANGFWSILVHEGSQYKFAFSYKDKQYTWVGLPQGFHNSPTLFHQCMANILQGVSNPSAIIQYVDNILIQSETKEEHYAILQEVLQLLRKAGLKLNLSKAQLMRDSVTFLGGERIPDSGKVTLVQNLPRPHTVTALRSFWGIVGFCRDFIEGHSEMAAPLYEHLKGNPGKEDMLEWNSQSHEAFLKLKQALLKAPALRSPDPNLPFVVEVAISDTSIISVLMQQVHALTPVEKAFDQCTKQILGIHWVITHTEYICGFNRIIVRTPHSPVALLIKGQTAEGKPLAHYVELMRVWDLVGEREPNTVAICKVKAHQKYGTTTEGDHNNHVDQLAKLVAQKGDPWEPLTPPTVIVASLQPSLTLDLFRCQQLDPQLGLLRESILNRTPAPEGFGPCMGNIFLHEDVLYHSQPLAWVTPQQLWKPLILYFHQVSGHTSPVRVLEMLQGCYWWPSMKQVVEDCLQLCLVCAQMNPLPRAKQVQLGDPLVPHGPWDALQIDYIGPLPPAKGGYKHILVVVDIFTRWVEAFPTRRNDAFTTAKVLWEQIFTWWGFPRRIESDNGTHFTAEVMQAMCSMLGIQQAFHIPYHPQSSGMVERFSRTIKSGLKKAILESTETMIRSSPDWVQALPGVLMVIRGTKIRTTGYSPYELMTGRQMPL</sequence>
<dbReference type="Pfam" id="PF17919">
    <property type="entry name" value="RT_RNaseH_2"/>
    <property type="match status" value="1"/>
</dbReference>
<dbReference type="InterPro" id="IPR050951">
    <property type="entry name" value="Retrovirus_Pol_polyprotein"/>
</dbReference>
<proteinExistence type="inferred from homology"/>
<protein>
    <recommendedName>
        <fullName evidence="4">Gypsy retrotransposon integrase-like protein 1</fullName>
        <ecNumber evidence="2">3.1.26.4</ecNumber>
    </recommendedName>
</protein>
<reference evidence="7" key="2">
    <citation type="submission" date="2025-08" db="UniProtKB">
        <authorList>
            <consortium name="Ensembl"/>
        </authorList>
    </citation>
    <scope>IDENTIFICATION</scope>
</reference>
<evidence type="ECO:0000259" key="5">
    <source>
        <dbReference type="PROSITE" id="PS50878"/>
    </source>
</evidence>
<evidence type="ECO:0000313" key="8">
    <source>
        <dbReference type="Proteomes" id="UP000008672"/>
    </source>
</evidence>
<dbReference type="InterPro" id="IPR043502">
    <property type="entry name" value="DNA/RNA_pol_sf"/>
</dbReference>
<dbReference type="AlphaFoldDB" id="H3BG98"/>
<feature type="domain" description="Reverse transcriptase" evidence="5">
    <location>
        <begin position="1"/>
        <end position="149"/>
    </location>
</feature>
<dbReference type="Pfam" id="PF00665">
    <property type="entry name" value="rve"/>
    <property type="match status" value="1"/>
</dbReference>
<dbReference type="EMBL" id="AFYH01018278">
    <property type="status" value="NOT_ANNOTATED_CDS"/>
    <property type="molecule type" value="Genomic_DNA"/>
</dbReference>
<evidence type="ECO:0000313" key="7">
    <source>
        <dbReference type="Ensembl" id="ENSLACP00000020919.1"/>
    </source>
</evidence>
<dbReference type="SUPFAM" id="SSF53098">
    <property type="entry name" value="Ribonuclease H-like"/>
    <property type="match status" value="1"/>
</dbReference>
<dbReference type="PANTHER" id="PTHR37984">
    <property type="entry name" value="PROTEIN CBG26694"/>
    <property type="match status" value="1"/>
</dbReference>
<dbReference type="InterPro" id="IPR041588">
    <property type="entry name" value="Integrase_H2C2"/>
</dbReference>
<dbReference type="Pfam" id="PF00078">
    <property type="entry name" value="RVT_1"/>
    <property type="match status" value="1"/>
</dbReference>
<dbReference type="InParanoid" id="H3BG98"/>
<dbReference type="FunFam" id="3.30.420.10:FF:000032">
    <property type="entry name" value="Retrovirus-related Pol polyprotein from transposon 297-like Protein"/>
    <property type="match status" value="1"/>
</dbReference>
<dbReference type="InterPro" id="IPR000477">
    <property type="entry name" value="RT_dom"/>
</dbReference>
<dbReference type="Gene3D" id="3.30.70.270">
    <property type="match status" value="2"/>
</dbReference>
<accession>H3BG98</accession>
<dbReference type="OMA" id="FANEAIM"/>
<dbReference type="Gene3D" id="3.10.10.10">
    <property type="entry name" value="HIV Type 1 Reverse Transcriptase, subunit A, domain 1"/>
    <property type="match status" value="1"/>
</dbReference>
<dbReference type="SUPFAM" id="SSF56672">
    <property type="entry name" value="DNA/RNA polymerases"/>
    <property type="match status" value="1"/>
</dbReference>
<dbReference type="eggNOG" id="KOG0017">
    <property type="taxonomic scope" value="Eukaryota"/>
</dbReference>
<comment type="similarity">
    <text evidence="1">Belongs to the beta type-B retroviral polymerase family. HERV class-II K(HML-2) pol subfamily.</text>
</comment>
<dbReference type="PANTHER" id="PTHR37984:SF5">
    <property type="entry name" value="PROTEIN NYNRIN-LIKE"/>
    <property type="match status" value="1"/>
</dbReference>
<reference evidence="8" key="1">
    <citation type="submission" date="2011-08" db="EMBL/GenBank/DDBJ databases">
        <title>The draft genome of Latimeria chalumnae.</title>
        <authorList>
            <person name="Di Palma F."/>
            <person name="Alfoldi J."/>
            <person name="Johnson J."/>
            <person name="Berlin A."/>
            <person name="Gnerre S."/>
            <person name="Jaffe D."/>
            <person name="MacCallum I."/>
            <person name="Young S."/>
            <person name="Walker B.J."/>
            <person name="Lander E."/>
            <person name="Lindblad-Toh K."/>
        </authorList>
    </citation>
    <scope>NUCLEOTIDE SEQUENCE [LARGE SCALE GENOMIC DNA]</scope>
    <source>
        <strain evidence="8">Wild caught</strain>
    </source>
</reference>
<keyword evidence="3" id="KW-0511">Multifunctional enzyme</keyword>
<dbReference type="GeneTree" id="ENSGT01140000282569"/>
<dbReference type="Pfam" id="PF17921">
    <property type="entry name" value="Integrase_H2C2"/>
    <property type="match status" value="1"/>
</dbReference>
<dbReference type="InterPro" id="IPR012337">
    <property type="entry name" value="RNaseH-like_sf"/>
</dbReference>
<evidence type="ECO:0000256" key="3">
    <source>
        <dbReference type="ARBA" id="ARBA00023268"/>
    </source>
</evidence>
<dbReference type="FunFam" id="3.30.70.270:FF:000020">
    <property type="entry name" value="Transposon Tf2-6 polyprotein-like Protein"/>
    <property type="match status" value="1"/>
</dbReference>
<dbReference type="PROSITE" id="PS50878">
    <property type="entry name" value="RT_POL"/>
    <property type="match status" value="1"/>
</dbReference>
<dbReference type="Proteomes" id="UP000008672">
    <property type="component" value="Unassembled WGS sequence"/>
</dbReference>
<feature type="domain" description="Integrase catalytic" evidence="6">
    <location>
        <begin position="519"/>
        <end position="685"/>
    </location>
</feature>
<dbReference type="FunCoup" id="H3BG98">
    <property type="interactions" value="70"/>
</dbReference>
<dbReference type="GO" id="GO:0004523">
    <property type="term" value="F:RNA-DNA hybrid ribonuclease activity"/>
    <property type="evidence" value="ECO:0007669"/>
    <property type="project" value="UniProtKB-EC"/>
</dbReference>
<reference evidence="7" key="3">
    <citation type="submission" date="2025-09" db="UniProtKB">
        <authorList>
            <consortium name="Ensembl"/>
        </authorList>
    </citation>
    <scope>IDENTIFICATION</scope>
</reference>
<dbReference type="InterPro" id="IPR041577">
    <property type="entry name" value="RT_RNaseH_2"/>
</dbReference>
<dbReference type="InterPro" id="IPR043128">
    <property type="entry name" value="Rev_trsase/Diguanyl_cyclase"/>
</dbReference>
<dbReference type="Gene3D" id="1.10.340.70">
    <property type="match status" value="1"/>
</dbReference>
<organism evidence="7 8">
    <name type="scientific">Latimeria chalumnae</name>
    <name type="common">Coelacanth</name>
    <dbReference type="NCBI Taxonomy" id="7897"/>
    <lineage>
        <taxon>Eukaryota</taxon>
        <taxon>Metazoa</taxon>
        <taxon>Chordata</taxon>
        <taxon>Craniata</taxon>
        <taxon>Vertebrata</taxon>
        <taxon>Euteleostomi</taxon>
        <taxon>Coelacanthiformes</taxon>
        <taxon>Coelacanthidae</taxon>
        <taxon>Latimeria</taxon>
    </lineage>
</organism>
<evidence type="ECO:0000256" key="4">
    <source>
        <dbReference type="ARBA" id="ARBA00039658"/>
    </source>
</evidence>
<dbReference type="InterPro" id="IPR036397">
    <property type="entry name" value="RNaseH_sf"/>
</dbReference>
<dbReference type="CDD" id="cd01647">
    <property type="entry name" value="RT_LTR"/>
    <property type="match status" value="1"/>
</dbReference>
<dbReference type="Gene3D" id="3.30.420.10">
    <property type="entry name" value="Ribonuclease H-like superfamily/Ribonuclease H"/>
    <property type="match status" value="2"/>
</dbReference>
<dbReference type="Ensembl" id="ENSLACT00000021059.1">
    <property type="protein sequence ID" value="ENSLACP00000020919.1"/>
    <property type="gene ID" value="ENSLACG00000018380.1"/>
</dbReference>
<dbReference type="STRING" id="7897.ENSLACP00000020919"/>
<dbReference type="InterPro" id="IPR001584">
    <property type="entry name" value="Integrase_cat-core"/>
</dbReference>
<evidence type="ECO:0000259" key="6">
    <source>
        <dbReference type="PROSITE" id="PS50994"/>
    </source>
</evidence>
<dbReference type="PROSITE" id="PS50994">
    <property type="entry name" value="INTEGRASE"/>
    <property type="match status" value="1"/>
</dbReference>
<evidence type="ECO:0000256" key="1">
    <source>
        <dbReference type="ARBA" id="ARBA00010879"/>
    </source>
</evidence>
<dbReference type="GO" id="GO:0015074">
    <property type="term" value="P:DNA integration"/>
    <property type="evidence" value="ECO:0007669"/>
    <property type="project" value="InterPro"/>
</dbReference>